<dbReference type="AlphaFoldDB" id="A3ZP04"/>
<dbReference type="eggNOG" id="COG2165">
    <property type="taxonomic scope" value="Bacteria"/>
</dbReference>
<dbReference type="PROSITE" id="PS00409">
    <property type="entry name" value="PROKAR_NTER_METHYL"/>
    <property type="match status" value="1"/>
</dbReference>
<keyword evidence="1" id="KW-0472">Membrane</keyword>
<dbReference type="Proteomes" id="UP000004358">
    <property type="component" value="Unassembled WGS sequence"/>
</dbReference>
<dbReference type="Gene3D" id="3.30.700.10">
    <property type="entry name" value="Glycoprotein, Type 4 Pilin"/>
    <property type="match status" value="1"/>
</dbReference>
<dbReference type="Pfam" id="PF07963">
    <property type="entry name" value="N_methyl"/>
    <property type="match status" value="1"/>
</dbReference>
<proteinExistence type="predicted"/>
<comment type="caution">
    <text evidence="3">The sequence shown here is derived from an EMBL/GenBank/DDBJ whole genome shotgun (WGS) entry which is preliminary data.</text>
</comment>
<reference evidence="3 4" key="1">
    <citation type="submission" date="2006-02" db="EMBL/GenBank/DDBJ databases">
        <authorList>
            <person name="Amann R."/>
            <person name="Ferriera S."/>
            <person name="Johnson J."/>
            <person name="Kravitz S."/>
            <person name="Halpern A."/>
            <person name="Remington K."/>
            <person name="Beeson K."/>
            <person name="Tran B."/>
            <person name="Rogers Y.-H."/>
            <person name="Friedman R."/>
            <person name="Venter J.C."/>
        </authorList>
    </citation>
    <scope>NUCLEOTIDE SEQUENCE [LARGE SCALE GENOMIC DNA]</scope>
    <source>
        <strain evidence="3 4">DSM 3645</strain>
    </source>
</reference>
<dbReference type="InterPro" id="IPR011453">
    <property type="entry name" value="DUF1559"/>
</dbReference>
<dbReference type="NCBIfam" id="TIGR04294">
    <property type="entry name" value="pre_pil_HX9DG"/>
    <property type="match status" value="1"/>
</dbReference>
<protein>
    <recommendedName>
        <fullName evidence="2">DUF1559 domain-containing protein</fullName>
    </recommendedName>
</protein>
<sequence>MSMRTSLSRTSERQGFTLVELLVVIAIIGILVGVLLPAVQQAREAARRMECSNNLKQMGLAVHMYNDTYGRFPPAAFKAIGFGSGQTAFGSILPFLEQAAIFEIILQGGQLRADTLAKPLAVYTCPSDDVPPGCTALPPSSYALSTGTLYYRYNDNNGAIVDYLNLMSGFWGRPVDIKVKETSIDNVQSQDGLSNTFLIGELGHQINNLEDPATGANQGGLTQWTTGYPSHSTASTSGVFNARELSTASDTSTLETFRGPHPGGVNFVYCDGSVHLIHTSIDETTLDNLTARGDGNPIVQ</sequence>
<feature type="domain" description="DUF1559" evidence="2">
    <location>
        <begin position="40"/>
        <end position="283"/>
    </location>
</feature>
<dbReference type="PANTHER" id="PTHR30093:SF2">
    <property type="entry name" value="TYPE II SECRETION SYSTEM PROTEIN H"/>
    <property type="match status" value="1"/>
</dbReference>
<keyword evidence="1" id="KW-0812">Transmembrane</keyword>
<keyword evidence="1" id="KW-1133">Transmembrane helix</keyword>
<dbReference type="InterPro" id="IPR012902">
    <property type="entry name" value="N_methyl_site"/>
</dbReference>
<dbReference type="STRING" id="314230.DSM3645_28257"/>
<evidence type="ECO:0000256" key="1">
    <source>
        <dbReference type="SAM" id="Phobius"/>
    </source>
</evidence>
<evidence type="ECO:0000313" key="3">
    <source>
        <dbReference type="EMBL" id="EAQ81551.1"/>
    </source>
</evidence>
<dbReference type="InterPro" id="IPR027558">
    <property type="entry name" value="Pre_pil_HX9DG_C"/>
</dbReference>
<evidence type="ECO:0000313" key="4">
    <source>
        <dbReference type="Proteomes" id="UP000004358"/>
    </source>
</evidence>
<dbReference type="EMBL" id="AANZ01000004">
    <property type="protein sequence ID" value="EAQ81551.1"/>
    <property type="molecule type" value="Genomic_DNA"/>
</dbReference>
<dbReference type="Pfam" id="PF07596">
    <property type="entry name" value="SBP_bac_10"/>
    <property type="match status" value="1"/>
</dbReference>
<accession>A3ZP04</accession>
<dbReference type="SUPFAM" id="SSF54523">
    <property type="entry name" value="Pili subunits"/>
    <property type="match status" value="1"/>
</dbReference>
<dbReference type="InterPro" id="IPR045584">
    <property type="entry name" value="Pilin-like"/>
</dbReference>
<dbReference type="RefSeq" id="WP_002653543.1">
    <property type="nucleotide sequence ID" value="NZ_CH672376.1"/>
</dbReference>
<name>A3ZP04_9BACT</name>
<evidence type="ECO:0000259" key="2">
    <source>
        <dbReference type="Pfam" id="PF07596"/>
    </source>
</evidence>
<dbReference type="NCBIfam" id="TIGR02532">
    <property type="entry name" value="IV_pilin_GFxxxE"/>
    <property type="match status" value="1"/>
</dbReference>
<gene>
    <name evidence="3" type="ORF">DSM3645_28257</name>
</gene>
<dbReference type="PANTHER" id="PTHR30093">
    <property type="entry name" value="GENERAL SECRETION PATHWAY PROTEIN G"/>
    <property type="match status" value="1"/>
</dbReference>
<dbReference type="OrthoDB" id="263324at2"/>
<feature type="transmembrane region" description="Helical" evidence="1">
    <location>
        <begin position="21"/>
        <end position="39"/>
    </location>
</feature>
<dbReference type="HOGENOM" id="CLU_041661_0_0_0"/>
<organism evidence="3 4">
    <name type="scientific">Blastopirellula marina DSM 3645</name>
    <dbReference type="NCBI Taxonomy" id="314230"/>
    <lineage>
        <taxon>Bacteria</taxon>
        <taxon>Pseudomonadati</taxon>
        <taxon>Planctomycetota</taxon>
        <taxon>Planctomycetia</taxon>
        <taxon>Pirellulales</taxon>
        <taxon>Pirellulaceae</taxon>
        <taxon>Blastopirellula</taxon>
    </lineage>
</organism>